<feature type="region of interest" description="Disordered" evidence="16">
    <location>
        <begin position="236"/>
        <end position="270"/>
    </location>
</feature>
<dbReference type="GO" id="GO:0005789">
    <property type="term" value="C:endoplasmic reticulum membrane"/>
    <property type="evidence" value="ECO:0007669"/>
    <property type="project" value="UniProtKB-SubCell"/>
</dbReference>
<keyword evidence="4" id="KW-0597">Phosphoprotein</keyword>
<feature type="signal peptide" evidence="17">
    <location>
        <begin position="1"/>
        <end position="27"/>
    </location>
</feature>
<dbReference type="FunFam" id="1.10.510.10:FF:000251">
    <property type="entry name" value="eukaryotic translation initiation factor 2-alpha kinase 3"/>
    <property type="match status" value="1"/>
</dbReference>
<feature type="region of interest" description="Disordered" evidence="16">
    <location>
        <begin position="984"/>
        <end position="1054"/>
    </location>
</feature>
<organism evidence="19 20">
    <name type="scientific">Macrostomum lignano</name>
    <dbReference type="NCBI Taxonomy" id="282301"/>
    <lineage>
        <taxon>Eukaryota</taxon>
        <taxon>Metazoa</taxon>
        <taxon>Spiralia</taxon>
        <taxon>Lophotrochozoa</taxon>
        <taxon>Platyhelminthes</taxon>
        <taxon>Rhabditophora</taxon>
        <taxon>Macrostomorpha</taxon>
        <taxon>Macrostomida</taxon>
        <taxon>Macrostomidae</taxon>
        <taxon>Macrostomum</taxon>
    </lineage>
</organism>
<evidence type="ECO:0000256" key="15">
    <source>
        <dbReference type="ARBA" id="ARBA00041500"/>
    </source>
</evidence>
<dbReference type="InterPro" id="IPR050339">
    <property type="entry name" value="CC_SR_Kinase"/>
</dbReference>
<dbReference type="PROSITE" id="PS00108">
    <property type="entry name" value="PROTEIN_KINASE_ST"/>
    <property type="match status" value="1"/>
</dbReference>
<evidence type="ECO:0000259" key="18">
    <source>
        <dbReference type="PROSITE" id="PS50011"/>
    </source>
</evidence>
<feature type="region of interest" description="Disordered" evidence="16">
    <location>
        <begin position="1280"/>
        <end position="1321"/>
    </location>
</feature>
<evidence type="ECO:0000256" key="8">
    <source>
        <dbReference type="ARBA" id="ARBA00022824"/>
    </source>
</evidence>
<dbReference type="GO" id="GO:0005524">
    <property type="term" value="F:ATP binding"/>
    <property type="evidence" value="ECO:0007669"/>
    <property type="project" value="UniProtKB-KW"/>
</dbReference>
<dbReference type="EC" id="2.7.11.1" evidence="2"/>
<evidence type="ECO:0000313" key="19">
    <source>
        <dbReference type="Proteomes" id="UP000095280"/>
    </source>
</evidence>
<evidence type="ECO:0000256" key="17">
    <source>
        <dbReference type="SAM" id="SignalP"/>
    </source>
</evidence>
<keyword evidence="6" id="KW-0547">Nucleotide-binding</keyword>
<dbReference type="InterPro" id="IPR011047">
    <property type="entry name" value="Quinoprotein_ADH-like_sf"/>
</dbReference>
<keyword evidence="19" id="KW-1185">Reference proteome</keyword>
<dbReference type="SMART" id="SM00220">
    <property type="entry name" value="S_TKc"/>
    <property type="match status" value="1"/>
</dbReference>
<dbReference type="InterPro" id="IPR000719">
    <property type="entry name" value="Prot_kinase_dom"/>
</dbReference>
<feature type="region of interest" description="Disordered" evidence="16">
    <location>
        <begin position="915"/>
        <end position="968"/>
    </location>
</feature>
<dbReference type="InterPro" id="IPR011009">
    <property type="entry name" value="Kinase-like_dom_sf"/>
</dbReference>
<dbReference type="PROSITE" id="PS50011">
    <property type="entry name" value="PROTEIN_KINASE_DOM"/>
    <property type="match status" value="1"/>
</dbReference>
<proteinExistence type="inferred from homology"/>
<dbReference type="Gene3D" id="1.10.510.10">
    <property type="entry name" value="Transferase(Phosphotransferase) domain 1"/>
    <property type="match status" value="1"/>
</dbReference>
<feature type="compositionally biased region" description="Basic residues" evidence="16">
    <location>
        <begin position="943"/>
        <end position="957"/>
    </location>
</feature>
<feature type="compositionally biased region" description="Basic and acidic residues" evidence="16">
    <location>
        <begin position="1016"/>
        <end position="1025"/>
    </location>
</feature>
<feature type="compositionally biased region" description="Low complexity" evidence="16">
    <location>
        <begin position="1040"/>
        <end position="1051"/>
    </location>
</feature>
<comment type="subcellular location">
    <subcellularLocation>
        <location evidence="1">Endoplasmic reticulum membrane</location>
        <topology evidence="1">Single-pass membrane protein</topology>
    </subcellularLocation>
</comment>
<evidence type="ECO:0000256" key="14">
    <source>
        <dbReference type="ARBA" id="ARBA00037982"/>
    </source>
</evidence>
<keyword evidence="12" id="KW-0325">Glycoprotein</keyword>
<feature type="compositionally biased region" description="Acidic residues" evidence="16">
    <location>
        <begin position="251"/>
        <end position="261"/>
    </location>
</feature>
<evidence type="ECO:0000256" key="10">
    <source>
        <dbReference type="ARBA" id="ARBA00022845"/>
    </source>
</evidence>
<dbReference type="Gene3D" id="3.30.200.20">
    <property type="entry name" value="Phosphorylase Kinase, domain 1"/>
    <property type="match status" value="1"/>
</dbReference>
<evidence type="ECO:0000256" key="11">
    <source>
        <dbReference type="ARBA" id="ARBA00023016"/>
    </source>
</evidence>
<feature type="region of interest" description="Disordered" evidence="16">
    <location>
        <begin position="465"/>
        <end position="493"/>
    </location>
</feature>
<dbReference type="Proteomes" id="UP000095280">
    <property type="component" value="Unplaced"/>
</dbReference>
<feature type="region of interest" description="Disordered" evidence="16">
    <location>
        <begin position="816"/>
        <end position="852"/>
    </location>
</feature>
<comment type="similarity">
    <text evidence="14">Belongs to the protein kinase superfamily. Ser/Thr protein kinase family. GCN2 subfamily.</text>
</comment>
<feature type="compositionally biased region" description="Low complexity" evidence="16">
    <location>
        <begin position="1301"/>
        <end position="1315"/>
    </location>
</feature>
<dbReference type="SUPFAM" id="SSF50998">
    <property type="entry name" value="Quinoprotein alcohol dehydrogenase-like"/>
    <property type="match status" value="1"/>
</dbReference>
<evidence type="ECO:0000313" key="20">
    <source>
        <dbReference type="WBParaSite" id="maker-uti_cns_0002480-snap-gene-0.4-mRNA-1"/>
    </source>
</evidence>
<evidence type="ECO:0000256" key="4">
    <source>
        <dbReference type="ARBA" id="ARBA00022553"/>
    </source>
</evidence>
<feature type="region of interest" description="Disordered" evidence="16">
    <location>
        <begin position="506"/>
        <end position="525"/>
    </location>
</feature>
<dbReference type="GO" id="GO:0004694">
    <property type="term" value="F:eukaryotic translation initiation factor 2alpha kinase activity"/>
    <property type="evidence" value="ECO:0007669"/>
    <property type="project" value="TreeGrafter"/>
</dbReference>
<feature type="compositionally biased region" description="Basic and acidic residues" evidence="16">
    <location>
        <begin position="506"/>
        <end position="521"/>
    </location>
</feature>
<evidence type="ECO:0000256" key="13">
    <source>
        <dbReference type="ARBA" id="ARBA00023230"/>
    </source>
</evidence>
<dbReference type="Pfam" id="PF00069">
    <property type="entry name" value="Pkinase"/>
    <property type="match status" value="2"/>
</dbReference>
<evidence type="ECO:0000256" key="2">
    <source>
        <dbReference type="ARBA" id="ARBA00012513"/>
    </source>
</evidence>
<evidence type="ECO:0000256" key="6">
    <source>
        <dbReference type="ARBA" id="ARBA00022741"/>
    </source>
</evidence>
<dbReference type="WBParaSite" id="maker-uti_cns_0002480-snap-gene-0.4-mRNA-1">
    <property type="protein sequence ID" value="maker-uti_cns_0002480-snap-gene-0.4-mRNA-1"/>
    <property type="gene ID" value="maker-uti_cns_0002480-snap-gene-0.4"/>
</dbReference>
<keyword evidence="17" id="KW-0732">Signal</keyword>
<keyword evidence="5" id="KW-0808">Transferase</keyword>
<feature type="region of interest" description="Disordered" evidence="16">
    <location>
        <begin position="550"/>
        <end position="573"/>
    </location>
</feature>
<dbReference type="PANTHER" id="PTHR11042:SF91">
    <property type="entry name" value="EUKARYOTIC TRANSLATION INITIATION FACTOR 2-ALPHA KINASE"/>
    <property type="match status" value="1"/>
</dbReference>
<keyword evidence="7" id="KW-0418">Kinase</keyword>
<evidence type="ECO:0000256" key="12">
    <source>
        <dbReference type="ARBA" id="ARBA00023180"/>
    </source>
</evidence>
<dbReference type="InterPro" id="IPR008271">
    <property type="entry name" value="Ser/Thr_kinase_AS"/>
</dbReference>
<dbReference type="PANTHER" id="PTHR11042">
    <property type="entry name" value="EUKARYOTIC TRANSLATION INITIATION FACTOR 2-ALPHA KINASE EIF2-ALPHA KINASE -RELATED"/>
    <property type="match status" value="1"/>
</dbReference>
<dbReference type="SUPFAM" id="SSF56112">
    <property type="entry name" value="Protein kinase-like (PK-like)"/>
    <property type="match status" value="1"/>
</dbReference>
<accession>A0A1I8GMW0</accession>
<feature type="region of interest" description="Disordered" evidence="16">
    <location>
        <begin position="31"/>
        <end position="102"/>
    </location>
</feature>
<feature type="region of interest" description="Disordered" evidence="16">
    <location>
        <begin position="421"/>
        <end position="441"/>
    </location>
</feature>
<feature type="compositionally biased region" description="Low complexity" evidence="16">
    <location>
        <begin position="830"/>
        <end position="839"/>
    </location>
</feature>
<evidence type="ECO:0000256" key="5">
    <source>
        <dbReference type="ARBA" id="ARBA00022679"/>
    </source>
</evidence>
<evidence type="ECO:0000256" key="3">
    <source>
        <dbReference type="ARBA" id="ARBA00022527"/>
    </source>
</evidence>
<evidence type="ECO:0000256" key="7">
    <source>
        <dbReference type="ARBA" id="ARBA00022777"/>
    </source>
</evidence>
<sequence>MLHSLPKGICFMLGLFFLLVCLKQCSSFTSDDDTINSESSKFEGPVTISDSDLYDPEEDEHEHDSHEVHKALPNPTNNDNPRAISIKPKSSSDKVSDSSASTASGLNFSKIVLVSTIDGKLSAFSLDSTNGNNLKWQFDLGKPLLSQSISQLLHRDSSGQPYRIIPSLDGSLFRLDSGSLHSLPVTADTLLSTSYRLAEDTFVVGSKETLLTGLSLRSGRPLYQCGASGCKNLAPDVPSASAGSSRRLDVDENDDEDGEPEPVERADSGVGGVLTVRRLASTVRAVHTSGREDWHFQVAECELGYHACAGQNDDGGVGGNDIDSQARRFCAQSGVGGSGSAKQKQHQSESDSSYRSAVSQGLRFDVTSGIVYRIHPTTGAVLWRHPLASPIAQAWELTPGGSRPRLTSISVFHMRHTASAVSASTGGGGGSGCPSRGAQLPPSLSGGHVYIGQYRDQYYVQSEPLTHQHRHQQPQNQLAVPAPGASSVWRRPLPQPLQFQVRLEFKKDQQQQGEASDKDGDNAGASGRELALREDVLIAEPGFYPAVGWDGGPSDLAGQQQRPLNPYGQQSTSGDDFISEFDDDEDGVVYQVINNYTGSLWHYLPQIIILSLFLSVLVHLFVTKVLQPARYEQLNRVCSVESNVSNSLSGQFVSRYHTEFTHVRCLGRGGFGLVFEARHRIDDCCYAIKRVAVKNSDQARARILREVKALAKLDHQGIVRYYQAWFECPPSGWQERMDASLINANRQAAETAATTEADDGLSSGAPDTVASFGLSTGGAVATDFTSSKATPPVGRVSRRKRLFSDSFAASVRGAGGLRRRHGTGSGGGSISSCCGRRPSPLNPYDGDVDLSATDDDIIDKERSDFNKDFSMEQRLDCDDNFEDDDFDSGEFSNATGFGTSGGGYDSVELAGLGSRWTMPESDTTTEEPSTAGRLSVPIQQRRSASKKRLHHKQKQKKTSNNNRSIKHVDDDSVEIVFEHSNPGAAYNRLSSSSDEDDDDAAFSKKDVAKATASLVHSDDNNDDKVGQAGAGRSRRRRKTASNAASSAALASEQSNPTTHESKLYLYIQMQLCQKESLRDWLRVNTGDRDRVRVRDVFGQICQAVSFVHQCNLIHRDLKSSNIFFALDGSVKIGDFGLATALMDEEAAAAAVAAKPVDSGGNSSSQEPLPPGLHNAKSVATWHTSEIGTRLYMSPEQSAGLAYNEKVDIFSLGLILFELCHAFTTEMERVTCMLRAKESRLPTKFINDWPAESALILRLLSANPADRPSAEEILLDPLLATPPQAGVGDNSSAVDGGGSGGRSRTSSSQSSMRSAGPPQLRL</sequence>
<keyword evidence="10" id="KW-0810">Translation regulation</keyword>
<feature type="domain" description="Protein kinase" evidence="18">
    <location>
        <begin position="904"/>
        <end position="1278"/>
    </location>
</feature>
<dbReference type="GO" id="GO:0006986">
    <property type="term" value="P:response to unfolded protein"/>
    <property type="evidence" value="ECO:0007669"/>
    <property type="project" value="UniProtKB-KW"/>
</dbReference>
<name>A0A1I8GMW0_9PLAT</name>
<feature type="compositionally biased region" description="Low complexity" evidence="16">
    <location>
        <begin position="917"/>
        <end position="930"/>
    </location>
</feature>
<keyword evidence="9" id="KW-0067">ATP-binding</keyword>
<reference evidence="20" key="1">
    <citation type="submission" date="2016-11" db="UniProtKB">
        <authorList>
            <consortium name="WormBaseParasite"/>
        </authorList>
    </citation>
    <scope>IDENTIFICATION</scope>
</reference>
<keyword evidence="3" id="KW-0723">Serine/threonine-protein kinase</keyword>
<feature type="region of interest" description="Disordered" evidence="16">
    <location>
        <begin position="331"/>
        <end position="354"/>
    </location>
</feature>
<evidence type="ECO:0000256" key="1">
    <source>
        <dbReference type="ARBA" id="ARBA00004389"/>
    </source>
</evidence>
<feature type="compositionally biased region" description="Acidic residues" evidence="16">
    <location>
        <begin position="52"/>
        <end position="61"/>
    </location>
</feature>
<evidence type="ECO:0000256" key="9">
    <source>
        <dbReference type="ARBA" id="ARBA00022840"/>
    </source>
</evidence>
<evidence type="ECO:0000256" key="16">
    <source>
        <dbReference type="SAM" id="MobiDB-lite"/>
    </source>
</evidence>
<protein>
    <recommendedName>
        <fullName evidence="2">non-specific serine/threonine protein kinase</fullName>
        <ecNumber evidence="2">2.7.11.1</ecNumber>
    </recommendedName>
    <alternativeName>
        <fullName evidence="15">PRKR-like endoplasmic reticulum kinase</fullName>
    </alternativeName>
</protein>
<keyword evidence="8" id="KW-0256">Endoplasmic reticulum</keyword>
<keyword evidence="13" id="KW-0834">Unfolded protein response</keyword>
<feature type="compositionally biased region" description="Polar residues" evidence="16">
    <location>
        <begin position="557"/>
        <end position="572"/>
    </location>
</feature>
<keyword evidence="11" id="KW-0346">Stress response</keyword>
<dbReference type="GO" id="GO:0005634">
    <property type="term" value="C:nucleus"/>
    <property type="evidence" value="ECO:0007669"/>
    <property type="project" value="TreeGrafter"/>
</dbReference>
<feature type="chain" id="PRO_5009319540" description="non-specific serine/threonine protein kinase" evidence="17">
    <location>
        <begin position="28"/>
        <end position="1321"/>
    </location>
</feature>